<dbReference type="CTD" id="50856"/>
<dbReference type="OMA" id="HTALECM"/>
<evidence type="ECO:0000256" key="1">
    <source>
        <dbReference type="ARBA" id="ARBA00004401"/>
    </source>
</evidence>
<dbReference type="PANTHER" id="PTHR22803">
    <property type="entry name" value="MANNOSE, PHOSPHOLIPASE, LECTIN RECEPTOR RELATED"/>
    <property type="match status" value="1"/>
</dbReference>
<dbReference type="Bgee" id="ENSCPOG00000005961">
    <property type="expression patterns" value="Expressed in liver"/>
</dbReference>
<accession>H0V6Q4</accession>
<evidence type="ECO:0000256" key="7">
    <source>
        <dbReference type="ARBA" id="ARBA00022837"/>
    </source>
</evidence>
<dbReference type="PROSITE" id="PS50041">
    <property type="entry name" value="C_TYPE_LECTIN_2"/>
    <property type="match status" value="1"/>
</dbReference>
<dbReference type="GO" id="GO:0002250">
    <property type="term" value="P:adaptive immune response"/>
    <property type="evidence" value="ECO:0007669"/>
    <property type="project" value="UniProtKB-KW"/>
</dbReference>
<sequence>MTPKKIRAEVRFRNESKFSGLYSGSAEDPKEKVISHKSNPGLSKLLVASLLILFLLKTILSSVPSIILFQKYSRHLEEKTNVNGLVHTELECVKSNSTTQEKVWSCCPKNWKSFSSHCYFISTHSKPWNESKESCSSMEAHLLVINTEEEQDFIIQNLKKDIDYYIGLSDPEGQRDWQWVDQTPYNESVAFWQEGEPNDENEHCVELRHFHYRRWGWNDISCHLGKGTVCEMMEIYLGNTRSL</sequence>
<evidence type="ECO:0000256" key="2">
    <source>
        <dbReference type="ARBA" id="ARBA00022475"/>
    </source>
</evidence>
<evidence type="ECO:0000256" key="8">
    <source>
        <dbReference type="ARBA" id="ARBA00022859"/>
    </source>
</evidence>
<reference evidence="18" key="1">
    <citation type="journal article" date="2011" name="Nature">
        <title>A high-resolution map of human evolutionary constraint using 29 mammals.</title>
        <authorList>
            <person name="Lindblad-Toh K."/>
            <person name="Garber M."/>
            <person name="Zuk O."/>
            <person name="Lin M.F."/>
            <person name="Parker B.J."/>
            <person name="Washietl S."/>
            <person name="Kheradpour P."/>
            <person name="Ernst J."/>
            <person name="Jordan G."/>
            <person name="Mauceli E."/>
            <person name="Ward L.D."/>
            <person name="Lowe C.B."/>
            <person name="Holloway A.K."/>
            <person name="Clamp M."/>
            <person name="Gnerre S."/>
            <person name="Alfoldi J."/>
            <person name="Beal K."/>
            <person name="Chang J."/>
            <person name="Clawson H."/>
            <person name="Cuff J."/>
            <person name="Di Palma F."/>
            <person name="Fitzgerald S."/>
            <person name="Flicek P."/>
            <person name="Guttman M."/>
            <person name="Hubisz M.J."/>
            <person name="Jaffe D.B."/>
            <person name="Jungreis I."/>
            <person name="Kent W.J."/>
            <person name="Kostka D."/>
            <person name="Lara M."/>
            <person name="Martins A.L."/>
            <person name="Massingham T."/>
            <person name="Moltke I."/>
            <person name="Raney B.J."/>
            <person name="Rasmussen M.D."/>
            <person name="Robinson J."/>
            <person name="Stark A."/>
            <person name="Vilella A.J."/>
            <person name="Wen J."/>
            <person name="Xie X."/>
            <person name="Zody M.C."/>
            <person name="Baldwin J."/>
            <person name="Bloom T."/>
            <person name="Chin C.W."/>
            <person name="Heiman D."/>
            <person name="Nicol R."/>
            <person name="Nusbaum C."/>
            <person name="Young S."/>
            <person name="Wilkinson J."/>
            <person name="Worley K.C."/>
            <person name="Kovar C.L."/>
            <person name="Muzny D.M."/>
            <person name="Gibbs R.A."/>
            <person name="Cree A."/>
            <person name="Dihn H.H."/>
            <person name="Fowler G."/>
            <person name="Jhangiani S."/>
            <person name="Joshi V."/>
            <person name="Lee S."/>
            <person name="Lewis L.R."/>
            <person name="Nazareth L.V."/>
            <person name="Okwuonu G."/>
            <person name="Santibanez J."/>
            <person name="Warren W.C."/>
            <person name="Mardis E.R."/>
            <person name="Weinstock G.M."/>
            <person name="Wilson R.K."/>
            <person name="Delehaunty K."/>
            <person name="Dooling D."/>
            <person name="Fronik C."/>
            <person name="Fulton L."/>
            <person name="Fulton B."/>
            <person name="Graves T."/>
            <person name="Minx P."/>
            <person name="Sodergren E."/>
            <person name="Birney E."/>
            <person name="Margulies E.H."/>
            <person name="Herrero J."/>
            <person name="Green E.D."/>
            <person name="Haussler D."/>
            <person name="Siepel A."/>
            <person name="Goldman N."/>
            <person name="Pollard K.S."/>
            <person name="Pedersen J.S."/>
            <person name="Lander E.S."/>
            <person name="Kellis M."/>
        </authorList>
    </citation>
    <scope>NUCLEOTIDE SEQUENCE [LARGE SCALE GENOMIC DNA]</scope>
    <source>
        <strain evidence="18">2N</strain>
    </source>
</reference>
<evidence type="ECO:0000256" key="11">
    <source>
        <dbReference type="ARBA" id="ARBA00023130"/>
    </source>
</evidence>
<evidence type="ECO:0000259" key="16">
    <source>
        <dbReference type="PROSITE" id="PS50041"/>
    </source>
</evidence>
<dbReference type="OrthoDB" id="2142683at2759"/>
<dbReference type="GO" id="GO:0030246">
    <property type="term" value="F:carbohydrate binding"/>
    <property type="evidence" value="ECO:0007669"/>
    <property type="project" value="UniProtKB-KW"/>
</dbReference>
<evidence type="ECO:0000256" key="10">
    <source>
        <dbReference type="ARBA" id="ARBA00022989"/>
    </source>
</evidence>
<evidence type="ECO:0000256" key="15">
    <source>
        <dbReference type="SAM" id="Phobius"/>
    </source>
</evidence>
<dbReference type="GeneID" id="100735190"/>
<dbReference type="Gene3D" id="3.10.100.10">
    <property type="entry name" value="Mannose-Binding Protein A, subunit A"/>
    <property type="match status" value="1"/>
</dbReference>
<dbReference type="CDD" id="cd03590">
    <property type="entry name" value="CLECT_DC-SIGN_like"/>
    <property type="match status" value="1"/>
</dbReference>
<name>H0V6Q4_CAVPO</name>
<dbReference type="eggNOG" id="KOG4297">
    <property type="taxonomic scope" value="Eukaryota"/>
</dbReference>
<reference evidence="17" key="2">
    <citation type="submission" date="2025-08" db="UniProtKB">
        <authorList>
            <consortium name="Ensembl"/>
        </authorList>
    </citation>
    <scope>IDENTIFICATION</scope>
    <source>
        <strain evidence="17">2N</strain>
    </source>
</reference>
<feature type="domain" description="C-type lectin" evidence="16">
    <location>
        <begin position="114"/>
        <end position="231"/>
    </location>
</feature>
<dbReference type="HOGENOM" id="CLU_049894_7_5_1"/>
<keyword evidence="5" id="KW-0479">Metal-binding</keyword>
<dbReference type="InterPro" id="IPR050111">
    <property type="entry name" value="C-type_lectin/snaclec_domain"/>
</dbReference>
<dbReference type="KEGG" id="cpoc:100735190"/>
<dbReference type="InterPro" id="IPR001304">
    <property type="entry name" value="C-type_lectin-like"/>
</dbReference>
<comment type="subcellular location">
    <subcellularLocation>
        <location evidence="1">Cell membrane</location>
        <topology evidence="1">Single-pass type II membrane protein</topology>
    </subcellularLocation>
</comment>
<evidence type="ECO:0000256" key="12">
    <source>
        <dbReference type="ARBA" id="ARBA00023136"/>
    </source>
</evidence>
<dbReference type="FunCoup" id="H0V6Q4">
    <property type="interactions" value="36"/>
</dbReference>
<evidence type="ECO:0000256" key="13">
    <source>
        <dbReference type="ARBA" id="ARBA00023157"/>
    </source>
</evidence>
<evidence type="ECO:0000313" key="17">
    <source>
        <dbReference type="Ensembl" id="ENSCPOP00000005380.3"/>
    </source>
</evidence>
<evidence type="ECO:0000256" key="3">
    <source>
        <dbReference type="ARBA" id="ARBA00022588"/>
    </source>
</evidence>
<keyword evidence="13" id="KW-1015">Disulfide bond</keyword>
<gene>
    <name evidence="17" type="primary">Clec4a</name>
</gene>
<organism evidence="17 18">
    <name type="scientific">Cavia porcellus</name>
    <name type="common">Guinea pig</name>
    <dbReference type="NCBI Taxonomy" id="10141"/>
    <lineage>
        <taxon>Eukaryota</taxon>
        <taxon>Metazoa</taxon>
        <taxon>Chordata</taxon>
        <taxon>Craniata</taxon>
        <taxon>Vertebrata</taxon>
        <taxon>Euteleostomi</taxon>
        <taxon>Mammalia</taxon>
        <taxon>Eutheria</taxon>
        <taxon>Euarchontoglires</taxon>
        <taxon>Glires</taxon>
        <taxon>Rodentia</taxon>
        <taxon>Hystricomorpha</taxon>
        <taxon>Caviidae</taxon>
        <taxon>Cavia</taxon>
    </lineage>
</organism>
<dbReference type="GO" id="GO:0005886">
    <property type="term" value="C:plasma membrane"/>
    <property type="evidence" value="ECO:0007669"/>
    <property type="project" value="UniProtKB-SubCell"/>
</dbReference>
<evidence type="ECO:0000256" key="9">
    <source>
        <dbReference type="ARBA" id="ARBA00022968"/>
    </source>
</evidence>
<keyword evidence="12 15" id="KW-0472">Membrane</keyword>
<dbReference type="EMBL" id="AAKN02030789">
    <property type="status" value="NOT_ANNOTATED_CDS"/>
    <property type="molecule type" value="Genomic_DNA"/>
</dbReference>
<proteinExistence type="predicted"/>
<protein>
    <recommendedName>
        <fullName evidence="16">C-type lectin domain-containing protein</fullName>
    </recommendedName>
</protein>
<dbReference type="SUPFAM" id="SSF56436">
    <property type="entry name" value="C-type lectin-like"/>
    <property type="match status" value="1"/>
</dbReference>
<dbReference type="InterPro" id="IPR016186">
    <property type="entry name" value="C-type_lectin-like/link_sf"/>
</dbReference>
<evidence type="ECO:0000256" key="4">
    <source>
        <dbReference type="ARBA" id="ARBA00022692"/>
    </source>
</evidence>
<keyword evidence="6" id="KW-0430">Lectin</keyword>
<dbReference type="GeneTree" id="ENSGT00940000158835"/>
<keyword evidence="9" id="KW-0735">Signal-anchor</keyword>
<keyword evidence="4 15" id="KW-0812">Transmembrane</keyword>
<dbReference type="InterPro" id="IPR018378">
    <property type="entry name" value="C-type_lectin_CS"/>
</dbReference>
<dbReference type="GO" id="GO:0046872">
    <property type="term" value="F:metal ion binding"/>
    <property type="evidence" value="ECO:0007669"/>
    <property type="project" value="UniProtKB-KW"/>
</dbReference>
<keyword evidence="7" id="KW-0106">Calcium</keyword>
<dbReference type="Ensembl" id="ENSCPOT00000006024.3">
    <property type="protein sequence ID" value="ENSCPOP00000005380.3"/>
    <property type="gene ID" value="ENSCPOG00000005961.4"/>
</dbReference>
<dbReference type="VEuPathDB" id="HostDB:ENSCPOG00000005961"/>
<dbReference type="FunFam" id="3.10.100.10:FF:000024">
    <property type="entry name" value="C-type lectin domain family 4 member A"/>
    <property type="match status" value="1"/>
</dbReference>
<dbReference type="InParanoid" id="H0V6Q4"/>
<keyword evidence="3" id="KW-0399">Innate immunity</keyword>
<dbReference type="Pfam" id="PF00059">
    <property type="entry name" value="Lectin_C"/>
    <property type="match status" value="1"/>
</dbReference>
<dbReference type="AlphaFoldDB" id="H0V6Q4"/>
<dbReference type="Proteomes" id="UP000005447">
    <property type="component" value="Unassembled WGS sequence"/>
</dbReference>
<keyword evidence="10 15" id="KW-1133">Transmembrane helix</keyword>
<dbReference type="RefSeq" id="XP_013008475.1">
    <property type="nucleotide sequence ID" value="XM_013153021.2"/>
</dbReference>
<dbReference type="SMART" id="SM00034">
    <property type="entry name" value="CLECT"/>
    <property type="match status" value="1"/>
</dbReference>
<dbReference type="GO" id="GO:0045087">
    <property type="term" value="P:innate immune response"/>
    <property type="evidence" value="ECO:0007669"/>
    <property type="project" value="UniProtKB-KW"/>
</dbReference>
<reference evidence="17" key="3">
    <citation type="submission" date="2025-09" db="UniProtKB">
        <authorList>
            <consortium name="Ensembl"/>
        </authorList>
    </citation>
    <scope>IDENTIFICATION</scope>
    <source>
        <strain evidence="17">2N</strain>
    </source>
</reference>
<keyword evidence="8" id="KW-0391">Immunity</keyword>
<evidence type="ECO:0000256" key="5">
    <source>
        <dbReference type="ARBA" id="ARBA00022723"/>
    </source>
</evidence>
<dbReference type="PROSITE" id="PS00615">
    <property type="entry name" value="C_TYPE_LECTIN_1"/>
    <property type="match status" value="1"/>
</dbReference>
<keyword evidence="11" id="KW-1064">Adaptive immunity</keyword>
<dbReference type="STRING" id="10141.ENSCPOP00000005380"/>
<keyword evidence="2" id="KW-1003">Cell membrane</keyword>
<keyword evidence="14" id="KW-0325">Glycoprotein</keyword>
<dbReference type="InterPro" id="IPR016187">
    <property type="entry name" value="CTDL_fold"/>
</dbReference>
<evidence type="ECO:0000256" key="6">
    <source>
        <dbReference type="ARBA" id="ARBA00022734"/>
    </source>
</evidence>
<feature type="transmembrane region" description="Helical" evidence="15">
    <location>
        <begin position="45"/>
        <end position="69"/>
    </location>
</feature>
<evidence type="ECO:0000313" key="18">
    <source>
        <dbReference type="Proteomes" id="UP000005447"/>
    </source>
</evidence>
<evidence type="ECO:0000256" key="14">
    <source>
        <dbReference type="ARBA" id="ARBA00023180"/>
    </source>
</evidence>
<keyword evidence="18" id="KW-1185">Reference proteome</keyword>
<dbReference type="InterPro" id="IPR033989">
    <property type="entry name" value="CD209-like_CTLD"/>
</dbReference>